<keyword evidence="6 8" id="KW-1133">Transmembrane helix</keyword>
<dbReference type="GO" id="GO:0015295">
    <property type="term" value="F:solute:proton symporter activity"/>
    <property type="evidence" value="ECO:0007669"/>
    <property type="project" value="TreeGrafter"/>
</dbReference>
<dbReference type="GO" id="GO:0015129">
    <property type="term" value="F:lactate transmembrane transporter activity"/>
    <property type="evidence" value="ECO:0007669"/>
    <property type="project" value="UniProtKB-UniRule"/>
</dbReference>
<feature type="transmembrane region" description="Helical" evidence="8">
    <location>
        <begin position="137"/>
        <end position="170"/>
    </location>
</feature>
<evidence type="ECO:0000256" key="2">
    <source>
        <dbReference type="ARBA" id="ARBA00010100"/>
    </source>
</evidence>
<feature type="transmembrane region" description="Helical" evidence="8">
    <location>
        <begin position="65"/>
        <end position="82"/>
    </location>
</feature>
<dbReference type="Proteomes" id="UP000608530">
    <property type="component" value="Unassembled WGS sequence"/>
</dbReference>
<reference evidence="9" key="1">
    <citation type="submission" date="2020-12" db="EMBL/GenBank/DDBJ databases">
        <title>Leucobacter sp. CAS1, isolated from Chromium sludge.</title>
        <authorList>
            <person name="Xu Z."/>
        </authorList>
    </citation>
    <scope>NUCLEOTIDE SEQUENCE</scope>
    <source>
        <strain evidence="9">CSA1</strain>
    </source>
</reference>
<feature type="transmembrane region" description="Helical" evidence="8">
    <location>
        <begin position="549"/>
        <end position="569"/>
    </location>
</feature>
<gene>
    <name evidence="9" type="ORF">JD276_05700</name>
</gene>
<comment type="similarity">
    <text evidence="2 8">Belongs to the lactate permease family.</text>
</comment>
<name>A0A934Q6E4_9MICO</name>
<dbReference type="EMBL" id="JAEHOH010000006">
    <property type="protein sequence ID" value="MBK0418526.1"/>
    <property type="molecule type" value="Genomic_DNA"/>
</dbReference>
<evidence type="ECO:0000256" key="5">
    <source>
        <dbReference type="ARBA" id="ARBA00022692"/>
    </source>
</evidence>
<feature type="transmembrane region" description="Helical" evidence="8">
    <location>
        <begin position="325"/>
        <end position="345"/>
    </location>
</feature>
<evidence type="ECO:0000256" key="4">
    <source>
        <dbReference type="ARBA" id="ARBA00022475"/>
    </source>
</evidence>
<feature type="transmembrane region" description="Helical" evidence="8">
    <location>
        <begin position="274"/>
        <end position="290"/>
    </location>
</feature>
<sequence length="570" mass="59968">MIGRGIADTASAWRARLIAETAPAQEDDLTDTALPLDVWHWVLVIIPIVVLLFLYVGRRWAGPEAAPIGLALSVIIAATFFQTPWETLSVAGAKGIWDALPIILVVVAALILYRVGTAAGAFVSIRRGVERYSKNRVFLVLAFGWIFASFAQGIVGFGTPMVIVAPILLALGVKPLYAVLVALIGHSWANFFGTLGVGWLATEQVVELEDTAMTAVLTALVLLIPIAASGLGIAWMVGRGRAVVHALPFIGVQTLVLGGVQLGVVFFSPELSTFLAGSAALLMLLVLARWKRYSEPVELENTPALEEEADSEEDAEDEAKPVMSLWMALTPYGILTVLSVAVLLIPPVESFLGRLAFALPFAETTTGYDVVIDAEDAYAPYTPLTHPSGLLLLAVLATLLIYRSRGYFAKWRDRSDPPPVLRTALSDGAPAIASIVVFLVLASVMSHSGQVDVLALGIAQVTAPLVYAFATPLVGVVGALVTSSSTSSNILFAPLQDAVSRSLDLPQAAVLAGQNAGGSIGNVVAPVNLTLGASAVGIAGQEGSLLRIAALWMVPVAILVGIATMLFTLI</sequence>
<evidence type="ECO:0000313" key="10">
    <source>
        <dbReference type="Proteomes" id="UP000608530"/>
    </source>
</evidence>
<keyword evidence="7 8" id="KW-0472">Membrane</keyword>
<evidence type="ECO:0000256" key="3">
    <source>
        <dbReference type="ARBA" id="ARBA00022448"/>
    </source>
</evidence>
<keyword evidence="3 8" id="KW-0813">Transport</keyword>
<keyword evidence="5 8" id="KW-0812">Transmembrane</keyword>
<comment type="subcellular location">
    <subcellularLocation>
        <location evidence="1 8">Cell membrane</location>
        <topology evidence="1 8">Multi-pass membrane protein</topology>
    </subcellularLocation>
</comment>
<feature type="transmembrane region" description="Helical" evidence="8">
    <location>
        <begin position="176"/>
        <end position="200"/>
    </location>
</feature>
<comment type="caution">
    <text evidence="9">The sequence shown here is derived from an EMBL/GenBank/DDBJ whole genome shotgun (WGS) entry which is preliminary data.</text>
</comment>
<organism evidence="9 10">
    <name type="scientific">Leucobacter chromiisoli</name>
    <dbReference type="NCBI Taxonomy" id="2796471"/>
    <lineage>
        <taxon>Bacteria</taxon>
        <taxon>Bacillati</taxon>
        <taxon>Actinomycetota</taxon>
        <taxon>Actinomycetes</taxon>
        <taxon>Micrococcales</taxon>
        <taxon>Microbacteriaceae</taxon>
        <taxon>Leucobacter</taxon>
    </lineage>
</organism>
<feature type="transmembrane region" description="Helical" evidence="8">
    <location>
        <begin position="102"/>
        <end position="125"/>
    </location>
</feature>
<evidence type="ECO:0000313" key="9">
    <source>
        <dbReference type="EMBL" id="MBK0418526.1"/>
    </source>
</evidence>
<proteinExistence type="inferred from homology"/>
<feature type="transmembrane region" description="Helical" evidence="8">
    <location>
        <begin position="243"/>
        <end position="267"/>
    </location>
</feature>
<protein>
    <recommendedName>
        <fullName evidence="8">L-lactate permease</fullName>
    </recommendedName>
</protein>
<dbReference type="InterPro" id="IPR003804">
    <property type="entry name" value="Lactate_perm"/>
</dbReference>
<comment type="function">
    <text evidence="8">Uptake of L-lactate across the membrane. Can also transport D-lactate and glycolate.</text>
</comment>
<evidence type="ECO:0000256" key="6">
    <source>
        <dbReference type="ARBA" id="ARBA00022989"/>
    </source>
</evidence>
<dbReference type="GO" id="GO:0005886">
    <property type="term" value="C:plasma membrane"/>
    <property type="evidence" value="ECO:0007669"/>
    <property type="project" value="UniProtKB-SubCell"/>
</dbReference>
<dbReference type="Pfam" id="PF02652">
    <property type="entry name" value="Lactate_perm"/>
    <property type="match status" value="1"/>
</dbReference>
<feature type="transmembrane region" description="Helical" evidence="8">
    <location>
        <begin position="390"/>
        <end position="408"/>
    </location>
</feature>
<feature type="transmembrane region" description="Helical" evidence="8">
    <location>
        <begin position="428"/>
        <end position="446"/>
    </location>
</feature>
<evidence type="ECO:0000256" key="1">
    <source>
        <dbReference type="ARBA" id="ARBA00004651"/>
    </source>
</evidence>
<evidence type="ECO:0000256" key="8">
    <source>
        <dbReference type="RuleBase" id="RU365092"/>
    </source>
</evidence>
<dbReference type="PANTHER" id="PTHR30003:SF0">
    <property type="entry name" value="GLYCOLATE PERMEASE GLCA-RELATED"/>
    <property type="match status" value="1"/>
</dbReference>
<accession>A0A934Q6E4</accession>
<feature type="transmembrane region" description="Helical" evidence="8">
    <location>
        <begin position="212"/>
        <end position="237"/>
    </location>
</feature>
<dbReference type="RefSeq" id="WP_200114717.1">
    <property type="nucleotide sequence ID" value="NZ_JAEHOH010000006.1"/>
</dbReference>
<feature type="transmembrane region" description="Helical" evidence="8">
    <location>
        <begin position="453"/>
        <end position="481"/>
    </location>
</feature>
<dbReference type="AlphaFoldDB" id="A0A934Q6E4"/>
<dbReference type="PANTHER" id="PTHR30003">
    <property type="entry name" value="L-LACTATE PERMEASE"/>
    <property type="match status" value="1"/>
</dbReference>
<evidence type="ECO:0000256" key="7">
    <source>
        <dbReference type="ARBA" id="ARBA00023136"/>
    </source>
</evidence>
<feature type="transmembrane region" description="Helical" evidence="8">
    <location>
        <begin position="38"/>
        <end position="56"/>
    </location>
</feature>
<keyword evidence="4 8" id="KW-1003">Cell membrane</keyword>
<keyword evidence="10" id="KW-1185">Reference proteome</keyword>